<sequence length="73" mass="8468">MVLSTFQRPIPSGDQSHLHEDIVVKTGSTRPSQPVLQWLLGNSLQFRFCYSLYKTYFRSPWKSQDNPGDPVRK</sequence>
<protein>
    <submittedName>
        <fullName evidence="1">Uncharacterized protein</fullName>
    </submittedName>
</protein>
<accession>A0A9D4C9M0</accession>
<name>A0A9D4C9M0_DREPO</name>
<dbReference type="AlphaFoldDB" id="A0A9D4C9M0"/>
<dbReference type="Proteomes" id="UP000828390">
    <property type="component" value="Unassembled WGS sequence"/>
</dbReference>
<evidence type="ECO:0000313" key="2">
    <source>
        <dbReference type="Proteomes" id="UP000828390"/>
    </source>
</evidence>
<reference evidence="1" key="1">
    <citation type="journal article" date="2019" name="bioRxiv">
        <title>The Genome of the Zebra Mussel, Dreissena polymorpha: A Resource for Invasive Species Research.</title>
        <authorList>
            <person name="McCartney M.A."/>
            <person name="Auch B."/>
            <person name="Kono T."/>
            <person name="Mallez S."/>
            <person name="Zhang Y."/>
            <person name="Obille A."/>
            <person name="Becker A."/>
            <person name="Abrahante J.E."/>
            <person name="Garbe J."/>
            <person name="Badalamenti J.P."/>
            <person name="Herman A."/>
            <person name="Mangelson H."/>
            <person name="Liachko I."/>
            <person name="Sullivan S."/>
            <person name="Sone E.D."/>
            <person name="Koren S."/>
            <person name="Silverstein K.A.T."/>
            <person name="Beckman K.B."/>
            <person name="Gohl D.M."/>
        </authorList>
    </citation>
    <scope>NUCLEOTIDE SEQUENCE</scope>
    <source>
        <strain evidence="1">Duluth1</strain>
        <tissue evidence="1">Whole animal</tissue>
    </source>
</reference>
<comment type="caution">
    <text evidence="1">The sequence shown here is derived from an EMBL/GenBank/DDBJ whole genome shotgun (WGS) entry which is preliminary data.</text>
</comment>
<keyword evidence="2" id="KW-1185">Reference proteome</keyword>
<evidence type="ECO:0000313" key="1">
    <source>
        <dbReference type="EMBL" id="KAH3720072.1"/>
    </source>
</evidence>
<gene>
    <name evidence="1" type="ORF">DPMN_062965</name>
</gene>
<organism evidence="1 2">
    <name type="scientific">Dreissena polymorpha</name>
    <name type="common">Zebra mussel</name>
    <name type="synonym">Mytilus polymorpha</name>
    <dbReference type="NCBI Taxonomy" id="45954"/>
    <lineage>
        <taxon>Eukaryota</taxon>
        <taxon>Metazoa</taxon>
        <taxon>Spiralia</taxon>
        <taxon>Lophotrochozoa</taxon>
        <taxon>Mollusca</taxon>
        <taxon>Bivalvia</taxon>
        <taxon>Autobranchia</taxon>
        <taxon>Heteroconchia</taxon>
        <taxon>Euheterodonta</taxon>
        <taxon>Imparidentia</taxon>
        <taxon>Neoheterodontei</taxon>
        <taxon>Myida</taxon>
        <taxon>Dreissenoidea</taxon>
        <taxon>Dreissenidae</taxon>
        <taxon>Dreissena</taxon>
    </lineage>
</organism>
<reference evidence="1" key="2">
    <citation type="submission" date="2020-11" db="EMBL/GenBank/DDBJ databases">
        <authorList>
            <person name="McCartney M.A."/>
            <person name="Auch B."/>
            <person name="Kono T."/>
            <person name="Mallez S."/>
            <person name="Becker A."/>
            <person name="Gohl D.M."/>
            <person name="Silverstein K.A.T."/>
            <person name="Koren S."/>
            <person name="Bechman K.B."/>
            <person name="Herman A."/>
            <person name="Abrahante J.E."/>
            <person name="Garbe J."/>
        </authorList>
    </citation>
    <scope>NUCLEOTIDE SEQUENCE</scope>
    <source>
        <strain evidence="1">Duluth1</strain>
        <tissue evidence="1">Whole animal</tissue>
    </source>
</reference>
<proteinExistence type="predicted"/>
<dbReference type="EMBL" id="JAIWYP010000013">
    <property type="protein sequence ID" value="KAH3720072.1"/>
    <property type="molecule type" value="Genomic_DNA"/>
</dbReference>